<dbReference type="PANTHER" id="PTHR30618">
    <property type="entry name" value="NCS1 FAMILY PURINE/PYRIMIDINE TRANSPORTER"/>
    <property type="match status" value="1"/>
</dbReference>
<dbReference type="EMBL" id="JAPEUV010000078">
    <property type="protein sequence ID" value="KAJ4334367.1"/>
    <property type="molecule type" value="Genomic_DNA"/>
</dbReference>
<sequence>MVNESDLLRYANSKWAFVLGTCCVQWLVGIFEALGGLVTTAACQIMYGKIYWNPPDLVMVMDNGDGSSASRAGAFFLALASTFAILFQNVCGNADAGGIDLAGIFPRYIDIR</sequence>
<feature type="transmembrane region" description="Helical" evidence="6">
    <location>
        <begin position="15"/>
        <end position="48"/>
    </location>
</feature>
<protein>
    <submittedName>
        <fullName evidence="7">Uncharacterized protein</fullName>
    </submittedName>
</protein>
<evidence type="ECO:0000256" key="3">
    <source>
        <dbReference type="ARBA" id="ARBA00022692"/>
    </source>
</evidence>
<evidence type="ECO:0000313" key="7">
    <source>
        <dbReference type="EMBL" id="KAJ4334367.1"/>
    </source>
</evidence>
<evidence type="ECO:0000256" key="6">
    <source>
        <dbReference type="SAM" id="Phobius"/>
    </source>
</evidence>
<dbReference type="Gene3D" id="1.10.4160.10">
    <property type="entry name" value="Hydantoin permease"/>
    <property type="match status" value="1"/>
</dbReference>
<evidence type="ECO:0000256" key="2">
    <source>
        <dbReference type="ARBA" id="ARBA00008974"/>
    </source>
</evidence>
<keyword evidence="5 6" id="KW-0472">Membrane</keyword>
<comment type="caution">
    <text evidence="7">The sequence shown here is derived from an EMBL/GenBank/DDBJ whole genome shotgun (WGS) entry which is preliminary data.</text>
</comment>
<dbReference type="InterPro" id="IPR001248">
    <property type="entry name" value="Pur-cyt_permease"/>
</dbReference>
<keyword evidence="8" id="KW-1185">Reference proteome</keyword>
<name>A0A9W9BY37_9PLEO</name>
<dbReference type="InterPro" id="IPR045225">
    <property type="entry name" value="Uracil/uridine/allantoin_perm"/>
</dbReference>
<comment type="similarity">
    <text evidence="2">Belongs to the purine-cytosine permease (2.A.39) family.</text>
</comment>
<organism evidence="7 8">
    <name type="scientific">Didymella glomerata</name>
    <dbReference type="NCBI Taxonomy" id="749621"/>
    <lineage>
        <taxon>Eukaryota</taxon>
        <taxon>Fungi</taxon>
        <taxon>Dikarya</taxon>
        <taxon>Ascomycota</taxon>
        <taxon>Pezizomycotina</taxon>
        <taxon>Dothideomycetes</taxon>
        <taxon>Pleosporomycetidae</taxon>
        <taxon>Pleosporales</taxon>
        <taxon>Pleosporineae</taxon>
        <taxon>Didymellaceae</taxon>
        <taxon>Didymella</taxon>
    </lineage>
</organism>
<dbReference type="GO" id="GO:0015205">
    <property type="term" value="F:nucleobase transmembrane transporter activity"/>
    <property type="evidence" value="ECO:0007669"/>
    <property type="project" value="TreeGrafter"/>
</dbReference>
<accession>A0A9W9BY37</accession>
<dbReference type="Pfam" id="PF02133">
    <property type="entry name" value="Transp_cyt_pur"/>
    <property type="match status" value="1"/>
</dbReference>
<reference evidence="7" key="1">
    <citation type="submission" date="2022-10" db="EMBL/GenBank/DDBJ databases">
        <title>Tapping the CABI collections for fungal endophytes: first genome assemblies for Collariella, Neodidymelliopsis, Ascochyta clinopodiicola, Didymella pomorum, Didymosphaeria variabile, Neocosmospora piperis and Neocucurbitaria cava.</title>
        <authorList>
            <person name="Hill R."/>
        </authorList>
    </citation>
    <scope>NUCLEOTIDE SEQUENCE</scope>
    <source>
        <strain evidence="7">IMI 360193</strain>
    </source>
</reference>
<dbReference type="AlphaFoldDB" id="A0A9W9BY37"/>
<dbReference type="GO" id="GO:0005886">
    <property type="term" value="C:plasma membrane"/>
    <property type="evidence" value="ECO:0007669"/>
    <property type="project" value="TreeGrafter"/>
</dbReference>
<gene>
    <name evidence="7" type="ORF">N0V87_006911</name>
</gene>
<keyword evidence="4 6" id="KW-1133">Transmembrane helix</keyword>
<evidence type="ECO:0000256" key="5">
    <source>
        <dbReference type="ARBA" id="ARBA00023136"/>
    </source>
</evidence>
<dbReference type="PANTHER" id="PTHR30618:SF4">
    <property type="entry name" value="ALLANTOIN PERMEASE"/>
    <property type="match status" value="1"/>
</dbReference>
<evidence type="ECO:0000313" key="8">
    <source>
        <dbReference type="Proteomes" id="UP001140562"/>
    </source>
</evidence>
<dbReference type="Proteomes" id="UP001140562">
    <property type="component" value="Unassembled WGS sequence"/>
</dbReference>
<comment type="subcellular location">
    <subcellularLocation>
        <location evidence="1">Membrane</location>
        <topology evidence="1">Multi-pass membrane protein</topology>
    </subcellularLocation>
</comment>
<dbReference type="OrthoDB" id="2018619at2759"/>
<keyword evidence="3 6" id="KW-0812">Transmembrane</keyword>
<proteinExistence type="inferred from homology"/>
<evidence type="ECO:0000256" key="1">
    <source>
        <dbReference type="ARBA" id="ARBA00004141"/>
    </source>
</evidence>
<evidence type="ECO:0000256" key="4">
    <source>
        <dbReference type="ARBA" id="ARBA00022989"/>
    </source>
</evidence>